<keyword evidence="1" id="KW-0812">Transmembrane</keyword>
<organism evidence="2 3">
    <name type="scientific">Brachybacterium ginsengisoli</name>
    <dbReference type="NCBI Taxonomy" id="1331682"/>
    <lineage>
        <taxon>Bacteria</taxon>
        <taxon>Bacillati</taxon>
        <taxon>Actinomycetota</taxon>
        <taxon>Actinomycetes</taxon>
        <taxon>Micrococcales</taxon>
        <taxon>Dermabacteraceae</taxon>
        <taxon>Brachybacterium</taxon>
    </lineage>
</organism>
<evidence type="ECO:0000256" key="1">
    <source>
        <dbReference type="SAM" id="Phobius"/>
    </source>
</evidence>
<evidence type="ECO:0000313" key="3">
    <source>
        <dbReference type="Proteomes" id="UP000217889"/>
    </source>
</evidence>
<sequence>MAYVGLTVVPMESASGYYLTDTPAWYQASVLVAFGSLLLWTSAGIAAVVSGIVALVRGRGAVRAAVAIGVATIAPVLTVPVLLGAMTLGSGEL</sequence>
<dbReference type="Proteomes" id="UP000217889">
    <property type="component" value="Chromosome"/>
</dbReference>
<keyword evidence="3" id="KW-1185">Reference proteome</keyword>
<accession>A0A291GZH2</accession>
<name>A0A291GZH2_9MICO</name>
<dbReference type="AlphaFoldDB" id="A0A291GZH2"/>
<feature type="transmembrane region" description="Helical" evidence="1">
    <location>
        <begin position="25"/>
        <end position="53"/>
    </location>
</feature>
<feature type="transmembrane region" description="Helical" evidence="1">
    <location>
        <begin position="65"/>
        <end position="88"/>
    </location>
</feature>
<keyword evidence="1" id="KW-1133">Transmembrane helix</keyword>
<dbReference type="KEGG" id="bgg:CFK41_12585"/>
<keyword evidence="1" id="KW-0472">Membrane</keyword>
<gene>
    <name evidence="2" type="ORF">CFK41_12585</name>
</gene>
<reference evidence="2 3" key="1">
    <citation type="journal article" date="2014" name="Int. J. Syst. Evol. Microbiol.">
        <title>Brachybacterium ginsengisoli sp. nov., isolated from soil of a ginseng field.</title>
        <authorList>
            <person name="Hoang V.A."/>
            <person name="Kim Y.J."/>
            <person name="Nguyen N.L."/>
            <person name="Yang D.C."/>
        </authorList>
    </citation>
    <scope>NUCLEOTIDE SEQUENCE [LARGE SCALE GENOMIC DNA]</scope>
    <source>
        <strain evidence="2 3">DCY80</strain>
    </source>
</reference>
<protein>
    <submittedName>
        <fullName evidence="2">Uncharacterized protein</fullName>
    </submittedName>
</protein>
<dbReference type="EMBL" id="CP023564">
    <property type="protein sequence ID" value="ATG55516.1"/>
    <property type="molecule type" value="Genomic_DNA"/>
</dbReference>
<proteinExistence type="predicted"/>
<evidence type="ECO:0000313" key="2">
    <source>
        <dbReference type="EMBL" id="ATG55516.1"/>
    </source>
</evidence>